<accession>A0A443HP13</accession>
<evidence type="ECO:0000313" key="2">
    <source>
        <dbReference type="Proteomes" id="UP000283841"/>
    </source>
</evidence>
<gene>
    <name evidence="1" type="ORF">C8Q69DRAFT_523040</name>
</gene>
<comment type="caution">
    <text evidence="1">The sequence shown here is derived from an EMBL/GenBank/DDBJ whole genome shotgun (WGS) entry which is preliminary data.</text>
</comment>
<dbReference type="AlphaFoldDB" id="A0A443HP13"/>
<keyword evidence="2" id="KW-1185">Reference proteome</keyword>
<organism evidence="1 2">
    <name type="scientific">Byssochlamys spectabilis</name>
    <name type="common">Paecilomyces variotii</name>
    <dbReference type="NCBI Taxonomy" id="264951"/>
    <lineage>
        <taxon>Eukaryota</taxon>
        <taxon>Fungi</taxon>
        <taxon>Dikarya</taxon>
        <taxon>Ascomycota</taxon>
        <taxon>Pezizomycotina</taxon>
        <taxon>Eurotiomycetes</taxon>
        <taxon>Eurotiomycetidae</taxon>
        <taxon>Eurotiales</taxon>
        <taxon>Thermoascaceae</taxon>
        <taxon>Paecilomyces</taxon>
    </lineage>
</organism>
<dbReference type="OrthoDB" id="10395786at2759"/>
<name>A0A443HP13_BYSSP</name>
<dbReference type="RefSeq" id="XP_028483185.1">
    <property type="nucleotide sequence ID" value="XM_028633561.1"/>
</dbReference>
<proteinExistence type="predicted"/>
<evidence type="ECO:0000313" key="1">
    <source>
        <dbReference type="EMBL" id="RWQ93540.1"/>
    </source>
</evidence>
<dbReference type="EMBL" id="RCNU01000009">
    <property type="protein sequence ID" value="RWQ93540.1"/>
    <property type="molecule type" value="Genomic_DNA"/>
</dbReference>
<sequence length="350" mass="39184">MSDSAEKGNELAPVLAGMQQEENACVLSPSGDTILHVGLKPCNHILVSSRVMETASPIFAIMVARARMRQRPRHARLHIRFKYDNPFIIKVLFSILHEIEMFLVHDWDVNVLWDLIRVAQNYHCAPLLLEFIDGLYPIFAPLVSIGFPGIEDVNPVDRFEEQLKLVAISMTVDSDMIFTELTKTMISEYVPGLAEEVGLDWSILSPEVYGYVFDAIKVLSQDFKDDLQEGLDRIEETVTSIAENVDGSTSRCPLSFINCFKYTLQSNGPIPSSAAVYEVRDVLKRYVWSLDGRCPSRCASCDALKEVKKQLNDLLHLTDVTGLCLSDWLQCAPSATRAGTPFTCSSDDGW</sequence>
<dbReference type="Proteomes" id="UP000283841">
    <property type="component" value="Unassembled WGS sequence"/>
</dbReference>
<reference evidence="1 2" key="1">
    <citation type="journal article" date="2018" name="Front. Microbiol.">
        <title>Genomic and genetic insights into a cosmopolitan fungus, Paecilomyces variotii (Eurotiales).</title>
        <authorList>
            <person name="Urquhart A.S."/>
            <person name="Mondo S.J."/>
            <person name="Makela M.R."/>
            <person name="Hane J.K."/>
            <person name="Wiebenga A."/>
            <person name="He G."/>
            <person name="Mihaltcheva S."/>
            <person name="Pangilinan J."/>
            <person name="Lipzen A."/>
            <person name="Barry K."/>
            <person name="de Vries R.P."/>
            <person name="Grigoriev I.V."/>
            <person name="Idnurm A."/>
        </authorList>
    </citation>
    <scope>NUCLEOTIDE SEQUENCE [LARGE SCALE GENOMIC DNA]</scope>
    <source>
        <strain evidence="1 2">CBS 101075</strain>
    </source>
</reference>
<dbReference type="VEuPathDB" id="FungiDB:C8Q69DRAFT_523040"/>
<dbReference type="GeneID" id="39602838"/>
<protein>
    <submittedName>
        <fullName evidence="1">Uncharacterized protein</fullName>
    </submittedName>
</protein>